<gene>
    <name evidence="6" type="ORF">QH73_0006765</name>
</gene>
<comment type="catalytic activity">
    <reaction evidence="1">
        <text>ATP + protein L-histidine = ADP + protein N-phospho-L-histidine.</text>
        <dbReference type="EC" id="2.7.13.3"/>
    </reaction>
</comment>
<keyword evidence="4" id="KW-0902">Two-component regulatory system</keyword>
<evidence type="ECO:0000256" key="2">
    <source>
        <dbReference type="ARBA" id="ARBA00012438"/>
    </source>
</evidence>
<dbReference type="SUPFAM" id="SSF55781">
    <property type="entry name" value="GAF domain-like"/>
    <property type="match status" value="1"/>
</dbReference>
<name>A0A9X5I3D5_9CYAN</name>
<dbReference type="GO" id="GO:0000160">
    <property type="term" value="P:phosphorelay signal transduction system"/>
    <property type="evidence" value="ECO:0007669"/>
    <property type="project" value="UniProtKB-KW"/>
</dbReference>
<reference evidence="6 7" key="1">
    <citation type="journal article" date="2015" name="Genome Announc.">
        <title>Draft Genome Sequence of the Terrestrial Cyanobacterium Scytonema millei VB511283, Isolated from Eastern India.</title>
        <authorList>
            <person name="Sen D."/>
            <person name="Chandrababunaidu M.M."/>
            <person name="Singh D."/>
            <person name="Sanghi N."/>
            <person name="Ghorai A."/>
            <person name="Mishra G.P."/>
            <person name="Madduluri M."/>
            <person name="Adhikary S.P."/>
            <person name="Tripathy S."/>
        </authorList>
    </citation>
    <scope>NUCLEOTIDE SEQUENCE [LARGE SCALE GENOMIC DNA]</scope>
    <source>
        <strain evidence="6 7">VB511283</strain>
    </source>
</reference>
<evidence type="ECO:0000256" key="3">
    <source>
        <dbReference type="ARBA" id="ARBA00022777"/>
    </source>
</evidence>
<dbReference type="EC" id="2.7.13.3" evidence="2"/>
<dbReference type="InterPro" id="IPR003018">
    <property type="entry name" value="GAF"/>
</dbReference>
<evidence type="ECO:0000256" key="4">
    <source>
        <dbReference type="ARBA" id="ARBA00023012"/>
    </source>
</evidence>
<feature type="domain" description="Histidine kinase" evidence="5">
    <location>
        <begin position="308"/>
        <end position="582"/>
    </location>
</feature>
<protein>
    <recommendedName>
        <fullName evidence="2">histidine kinase</fullName>
        <ecNumber evidence="2">2.7.13.3</ecNumber>
    </recommendedName>
</protein>
<comment type="caution">
    <text evidence="6">The sequence shown here is derived from an EMBL/GenBank/DDBJ whole genome shotgun (WGS) entry which is preliminary data.</text>
</comment>
<dbReference type="InterPro" id="IPR004358">
    <property type="entry name" value="Sig_transdc_His_kin-like_C"/>
</dbReference>
<dbReference type="Proteomes" id="UP000031532">
    <property type="component" value="Unassembled WGS sequence"/>
</dbReference>
<accession>A0A9X5I3D5</accession>
<dbReference type="Gene3D" id="3.30.565.10">
    <property type="entry name" value="Histidine kinase-like ATPase, C-terminal domain"/>
    <property type="match status" value="1"/>
</dbReference>
<dbReference type="PANTHER" id="PTHR43065">
    <property type="entry name" value="SENSOR HISTIDINE KINASE"/>
    <property type="match status" value="1"/>
</dbReference>
<proteinExistence type="predicted"/>
<dbReference type="OrthoDB" id="9784397at2"/>
<dbReference type="SUPFAM" id="SSF55874">
    <property type="entry name" value="ATPase domain of HSP90 chaperone/DNA topoisomerase II/histidine kinase"/>
    <property type="match status" value="1"/>
</dbReference>
<dbReference type="PANTHER" id="PTHR43065:SF50">
    <property type="entry name" value="HISTIDINE KINASE"/>
    <property type="match status" value="1"/>
</dbReference>
<dbReference type="PROSITE" id="PS50109">
    <property type="entry name" value="HIS_KIN"/>
    <property type="match status" value="1"/>
</dbReference>
<dbReference type="RefSeq" id="WP_039715715.1">
    <property type="nucleotide sequence ID" value="NZ_JTJC03000001.1"/>
</dbReference>
<dbReference type="SMART" id="SM00387">
    <property type="entry name" value="HATPase_c"/>
    <property type="match status" value="1"/>
</dbReference>
<dbReference type="InterPro" id="IPR005467">
    <property type="entry name" value="His_kinase_dom"/>
</dbReference>
<organism evidence="6 7">
    <name type="scientific">Scytonema millei VB511283</name>
    <dbReference type="NCBI Taxonomy" id="1245923"/>
    <lineage>
        <taxon>Bacteria</taxon>
        <taxon>Bacillati</taxon>
        <taxon>Cyanobacteriota</taxon>
        <taxon>Cyanophyceae</taxon>
        <taxon>Nostocales</taxon>
        <taxon>Scytonemataceae</taxon>
        <taxon>Scytonema</taxon>
    </lineage>
</organism>
<keyword evidence="3" id="KW-0418">Kinase</keyword>
<keyword evidence="7" id="KW-1185">Reference proteome</keyword>
<dbReference type="PRINTS" id="PR00344">
    <property type="entry name" value="BCTRLSENSOR"/>
</dbReference>
<dbReference type="GO" id="GO:0004673">
    <property type="term" value="F:protein histidine kinase activity"/>
    <property type="evidence" value="ECO:0007669"/>
    <property type="project" value="UniProtKB-EC"/>
</dbReference>
<dbReference type="InterPro" id="IPR036890">
    <property type="entry name" value="HATPase_C_sf"/>
</dbReference>
<keyword evidence="3" id="KW-0808">Transferase</keyword>
<sequence>MVSVNFKKIATKKEVVALLEYLNQATGTAIQIHDADGKKIVGAGSENLTHRYPIEFADRVVGWIAGSDKAIAVVNLISYLMKQEFEKKALANELLEKYRELTLLHDITTQITASLELKEVAQLVIEGVGKLIEATGGSILLLNQKTGELESLSSIGQAFPSQESLKLGGGLIGQIAHTGKGEIVNDITADPRFCEYQGPIKSLICVPLKTKEQMNGVIFFWSQEEVDELSERTAISYNSEDLKILTMFAFHAAVAIEKALLYEQSCISATVAQAQAQQLQQALYELQHTQAHLIQSEKMSSLGQLVAGIAHEIDSPVNFIHGNLAYVSNYTQNLLNLLELHQNYHPSDCDRIQELMANIDLEFLLEDLPKTLNSMKVDVGRIRKIALSLRNFSRSDESEMKPIDINEGIDSTLLILDSRLKAISKHSGIRIVKEYGKLPLIECYSSQINQAFMSILANAIDALENQSEAGIITIRTEVMEVENESSLALGMWQPEDKFPTPSSFSFSSPHVVIRIQDNGAGIGEAVRDRIFEPFFTTKTAGNGAGLGLSISHQIVEKHGGVLKCFSELGQGATFWIQIPIKQTMMLQPIFNPANGNKVFNSELSLAGII</sequence>
<dbReference type="InterPro" id="IPR029016">
    <property type="entry name" value="GAF-like_dom_sf"/>
</dbReference>
<dbReference type="EMBL" id="JTJC03000001">
    <property type="protein sequence ID" value="NHC34363.1"/>
    <property type="molecule type" value="Genomic_DNA"/>
</dbReference>
<evidence type="ECO:0000259" key="5">
    <source>
        <dbReference type="PROSITE" id="PS50109"/>
    </source>
</evidence>
<dbReference type="SMART" id="SM00065">
    <property type="entry name" value="GAF"/>
    <property type="match status" value="1"/>
</dbReference>
<dbReference type="AlphaFoldDB" id="A0A9X5I3D5"/>
<evidence type="ECO:0000256" key="1">
    <source>
        <dbReference type="ARBA" id="ARBA00000085"/>
    </source>
</evidence>
<evidence type="ECO:0000313" key="7">
    <source>
        <dbReference type="Proteomes" id="UP000031532"/>
    </source>
</evidence>
<dbReference type="Gene3D" id="3.30.450.40">
    <property type="match status" value="1"/>
</dbReference>
<dbReference type="Gene3D" id="1.10.287.130">
    <property type="match status" value="1"/>
</dbReference>
<dbReference type="InterPro" id="IPR003594">
    <property type="entry name" value="HATPase_dom"/>
</dbReference>
<dbReference type="Pfam" id="PF13185">
    <property type="entry name" value="GAF_2"/>
    <property type="match status" value="1"/>
</dbReference>
<dbReference type="Pfam" id="PF02518">
    <property type="entry name" value="HATPase_c"/>
    <property type="match status" value="1"/>
</dbReference>
<evidence type="ECO:0000313" key="6">
    <source>
        <dbReference type="EMBL" id="NHC34363.1"/>
    </source>
</evidence>